<keyword evidence="1" id="KW-0472">Membrane</keyword>
<dbReference type="InterPro" id="IPR031982">
    <property type="entry name" value="PilE-like"/>
</dbReference>
<comment type="caution">
    <text evidence="2">The sequence shown here is derived from an EMBL/GenBank/DDBJ whole genome shotgun (WGS) entry which is preliminary data.</text>
</comment>
<evidence type="ECO:0000256" key="1">
    <source>
        <dbReference type="SAM" id="Phobius"/>
    </source>
</evidence>
<dbReference type="SUPFAM" id="SSF54523">
    <property type="entry name" value="Pili subunits"/>
    <property type="match status" value="1"/>
</dbReference>
<dbReference type="PANTHER" id="PTHR30093:SF47">
    <property type="entry name" value="TYPE IV PILUS NON-CORE MINOR PILIN PILE"/>
    <property type="match status" value="1"/>
</dbReference>
<name>A0ABT5K6F1_9BURK</name>
<gene>
    <name evidence="2" type="ORF">OIK44_23565</name>
</gene>
<dbReference type="Proteomes" id="UP001221208">
    <property type="component" value="Unassembled WGS sequence"/>
</dbReference>
<dbReference type="RefSeq" id="WP_273674424.1">
    <property type="nucleotide sequence ID" value="NZ_JAQQXR010000014.1"/>
</dbReference>
<keyword evidence="3" id="KW-1185">Reference proteome</keyword>
<keyword evidence="1" id="KW-1133">Transmembrane helix</keyword>
<dbReference type="Pfam" id="PF16732">
    <property type="entry name" value="ComP_DUS"/>
    <property type="match status" value="1"/>
</dbReference>
<dbReference type="InterPro" id="IPR012902">
    <property type="entry name" value="N_methyl_site"/>
</dbReference>
<accession>A0ABT5K6F1</accession>
<dbReference type="EMBL" id="JAQQXR010000014">
    <property type="protein sequence ID" value="MDC8760569.1"/>
    <property type="molecule type" value="Genomic_DNA"/>
</dbReference>
<evidence type="ECO:0000313" key="3">
    <source>
        <dbReference type="Proteomes" id="UP001221208"/>
    </source>
</evidence>
<dbReference type="Gene3D" id="3.30.700.10">
    <property type="entry name" value="Glycoprotein, Type 4 Pilin"/>
    <property type="match status" value="1"/>
</dbReference>
<organism evidence="2 3">
    <name type="scientific">Janthinobacterium fluminis</name>
    <dbReference type="NCBI Taxonomy" id="2987524"/>
    <lineage>
        <taxon>Bacteria</taxon>
        <taxon>Pseudomonadati</taxon>
        <taxon>Pseudomonadota</taxon>
        <taxon>Betaproteobacteria</taxon>
        <taxon>Burkholderiales</taxon>
        <taxon>Oxalobacteraceae</taxon>
        <taxon>Janthinobacterium</taxon>
    </lineage>
</organism>
<keyword evidence="1" id="KW-0812">Transmembrane</keyword>
<dbReference type="PANTHER" id="PTHR30093">
    <property type="entry name" value="GENERAL SECRETION PATHWAY PROTEIN G"/>
    <property type="match status" value="1"/>
</dbReference>
<sequence length="149" mass="16165">MRRASGFTLIELMLAVAIAGILAALAYPAYHAHIVKGKRAEAQLALWQLMLQQERFYTQNNRYLAFSSASTDPLERQFKWWSGASPALSAYEIDAVACTGESLSQCVQLNAVPGTGKVDRHFADADCQTLSLSSTGQRGASGAAPRCWP</sequence>
<feature type="transmembrane region" description="Helical" evidence="1">
    <location>
        <begin position="12"/>
        <end position="30"/>
    </location>
</feature>
<evidence type="ECO:0000313" key="2">
    <source>
        <dbReference type="EMBL" id="MDC8760569.1"/>
    </source>
</evidence>
<dbReference type="NCBIfam" id="TIGR02532">
    <property type="entry name" value="IV_pilin_GFxxxE"/>
    <property type="match status" value="1"/>
</dbReference>
<dbReference type="Pfam" id="PF07963">
    <property type="entry name" value="N_methyl"/>
    <property type="match status" value="1"/>
</dbReference>
<proteinExistence type="predicted"/>
<dbReference type="PROSITE" id="PS00409">
    <property type="entry name" value="PROKAR_NTER_METHYL"/>
    <property type="match status" value="1"/>
</dbReference>
<reference evidence="2 3" key="1">
    <citation type="submission" date="2022-10" db="EMBL/GenBank/DDBJ databases">
        <title>Janthinobacterium sp. hw3 Genome sequencing.</title>
        <authorList>
            <person name="Park S."/>
        </authorList>
    </citation>
    <scope>NUCLEOTIDE SEQUENCE [LARGE SCALE GENOMIC DNA]</scope>
    <source>
        <strain evidence="3">hw3</strain>
    </source>
</reference>
<dbReference type="InterPro" id="IPR045584">
    <property type="entry name" value="Pilin-like"/>
</dbReference>
<protein>
    <submittedName>
        <fullName evidence="2">Type IV pilin protein</fullName>
    </submittedName>
</protein>